<keyword evidence="8" id="KW-1185">Reference proteome</keyword>
<feature type="domain" description="Galactosyltransferase C-terminal" evidence="6">
    <location>
        <begin position="159"/>
        <end position="216"/>
    </location>
</feature>
<protein>
    <submittedName>
        <fullName evidence="7">Glycosyltransferase family 2 protein</fullName>
    </submittedName>
</protein>
<evidence type="ECO:0000256" key="1">
    <source>
        <dbReference type="ARBA" id="ARBA00004776"/>
    </source>
</evidence>
<reference evidence="7" key="2">
    <citation type="journal article" date="2022" name="BMC Genomics">
        <title>Comparative genome analysis of mycobacteria focusing on tRNA and non-coding RNA.</title>
        <authorList>
            <person name="Behra P.R.K."/>
            <person name="Pettersson B.M.F."/>
            <person name="Ramesh M."/>
            <person name="Das S."/>
            <person name="Dasgupta S."/>
            <person name="Kirsebom L.A."/>
        </authorList>
    </citation>
    <scope>NUCLEOTIDE SEQUENCE</scope>
    <source>
        <strain evidence="7">DSM 44838</strain>
    </source>
</reference>
<keyword evidence="3" id="KW-0328">Glycosyltransferase</keyword>
<evidence type="ECO:0000259" key="6">
    <source>
        <dbReference type="Pfam" id="PF02709"/>
    </source>
</evidence>
<dbReference type="GO" id="GO:0016757">
    <property type="term" value="F:glycosyltransferase activity"/>
    <property type="evidence" value="ECO:0007669"/>
    <property type="project" value="UniProtKB-KW"/>
</dbReference>
<organism evidence="7 8">
    <name type="scientific">Mycobacterium yunnanensis</name>
    <dbReference type="NCBI Taxonomy" id="368477"/>
    <lineage>
        <taxon>Bacteria</taxon>
        <taxon>Bacillati</taxon>
        <taxon>Actinomycetota</taxon>
        <taxon>Actinomycetes</taxon>
        <taxon>Mycobacteriales</taxon>
        <taxon>Mycobacteriaceae</taxon>
        <taxon>Mycobacterium</taxon>
    </lineage>
</organism>
<dbReference type="PANTHER" id="PTHR43179">
    <property type="entry name" value="RHAMNOSYLTRANSFERASE WBBL"/>
    <property type="match status" value="1"/>
</dbReference>
<comment type="pathway">
    <text evidence="1">Cell wall biogenesis; cell wall polysaccharide biosynthesis.</text>
</comment>
<comment type="similarity">
    <text evidence="2">Belongs to the glycosyltransferase 2 family.</text>
</comment>
<evidence type="ECO:0000256" key="3">
    <source>
        <dbReference type="ARBA" id="ARBA00022676"/>
    </source>
</evidence>
<dbReference type="RefSeq" id="WP_263995118.1">
    <property type="nucleotide sequence ID" value="NZ_JACKVK010000005.1"/>
</dbReference>
<dbReference type="EMBL" id="JACKVK010000005">
    <property type="protein sequence ID" value="MCV7420328.1"/>
    <property type="molecule type" value="Genomic_DNA"/>
</dbReference>
<evidence type="ECO:0000256" key="2">
    <source>
        <dbReference type="ARBA" id="ARBA00006739"/>
    </source>
</evidence>
<name>A0A9X2YJ55_9MYCO</name>
<sequence length="273" mass="29383">MKTTVVTAVRGRGDHLRRQLDGLARSAVPADHHVVVAVDDDDVARRVRDDGTTVVALRSGSPRIPMARARNLGARVAVDGGAELLVFLDVDCIPAPEMIGYYQLAAANPAHRGALLCGPVTYLPAPGPDGYDLDRLSELTAPHPARPAPPTGVTVTGDEYELFWSLSFAVTAPVWERIGGFCTDYAGYGGEDTDYAQRAAASAVGLRWVGGAHAYHQFHPVSDPPTEHLADIVSNATTFHARWGWWPMQGWLDAFEQRGLISRDGRGTPRLAG</sequence>
<evidence type="ECO:0000256" key="5">
    <source>
        <dbReference type="ARBA" id="ARBA00023316"/>
    </source>
</evidence>
<dbReference type="InterPro" id="IPR027791">
    <property type="entry name" value="Galactosyl_T_C"/>
</dbReference>
<gene>
    <name evidence="7" type="ORF">H7K45_07235</name>
</gene>
<dbReference type="InterPro" id="IPR029044">
    <property type="entry name" value="Nucleotide-diphossugar_trans"/>
</dbReference>
<dbReference type="GO" id="GO:0071555">
    <property type="term" value="P:cell wall organization"/>
    <property type="evidence" value="ECO:0007669"/>
    <property type="project" value="UniProtKB-KW"/>
</dbReference>
<evidence type="ECO:0000256" key="4">
    <source>
        <dbReference type="ARBA" id="ARBA00022679"/>
    </source>
</evidence>
<dbReference type="Pfam" id="PF02709">
    <property type="entry name" value="Glyco_transf_7C"/>
    <property type="match status" value="1"/>
</dbReference>
<dbReference type="Proteomes" id="UP001141629">
    <property type="component" value="Unassembled WGS sequence"/>
</dbReference>
<dbReference type="CDD" id="cd00761">
    <property type="entry name" value="Glyco_tranf_GTA_type"/>
    <property type="match status" value="1"/>
</dbReference>
<accession>A0A9X2YJ55</accession>
<reference evidence="7" key="1">
    <citation type="submission" date="2020-07" db="EMBL/GenBank/DDBJ databases">
        <authorList>
            <person name="Pettersson B.M.F."/>
            <person name="Behra P.R.K."/>
            <person name="Ramesh M."/>
            <person name="Das S."/>
            <person name="Dasgupta S."/>
            <person name="Kirsebom L.A."/>
        </authorList>
    </citation>
    <scope>NUCLEOTIDE SEQUENCE</scope>
    <source>
        <strain evidence="7">DSM 44838</strain>
    </source>
</reference>
<dbReference type="Gene3D" id="3.90.550.10">
    <property type="entry name" value="Spore Coat Polysaccharide Biosynthesis Protein SpsA, Chain A"/>
    <property type="match status" value="1"/>
</dbReference>
<dbReference type="AlphaFoldDB" id="A0A9X2YJ55"/>
<evidence type="ECO:0000313" key="8">
    <source>
        <dbReference type="Proteomes" id="UP001141629"/>
    </source>
</evidence>
<keyword evidence="4" id="KW-0808">Transferase</keyword>
<comment type="caution">
    <text evidence="7">The sequence shown here is derived from an EMBL/GenBank/DDBJ whole genome shotgun (WGS) entry which is preliminary data.</text>
</comment>
<keyword evidence="5" id="KW-0961">Cell wall biogenesis/degradation</keyword>
<evidence type="ECO:0000313" key="7">
    <source>
        <dbReference type="EMBL" id="MCV7420328.1"/>
    </source>
</evidence>
<dbReference type="PANTHER" id="PTHR43179:SF12">
    <property type="entry name" value="GALACTOFURANOSYLTRANSFERASE GLFT2"/>
    <property type="match status" value="1"/>
</dbReference>
<dbReference type="SUPFAM" id="SSF53448">
    <property type="entry name" value="Nucleotide-diphospho-sugar transferases"/>
    <property type="match status" value="1"/>
</dbReference>
<proteinExistence type="inferred from homology"/>